<sequence>MDINEIVKTHNQEENQRIQFSGVVLFEAEGGTKFEGSYGFANRSDKIKNSMNTRFGIASGCKIFTAISICQLVQNRLLEFDTLISDLEINLDQLDPRITVHHLLTHTSGIPDYHDEESMTDYESIWSTVPMYNVTSPKSFLPLFQSSPMKFEPGTQFSYSNAGFIVLGLIVEKITGLSFNDYVEENIFRACGMNDSGYFSMDKLPERTAIGYVGNDDNWKTNLYSIPIVGGPDGGAYTTVYDLTKFWNGLMSNQLLSKSLTERMLSPHAQDSEFIHYGYGVWITIINNKIFKCFVMGGDPGVVMQSSYYPALKAEAHVLANVDRGAGLIASQIDEVLFSK</sequence>
<dbReference type="InterPro" id="IPR012338">
    <property type="entry name" value="Beta-lactam/transpept-like"/>
</dbReference>
<evidence type="ECO:0000313" key="5">
    <source>
        <dbReference type="Proteomes" id="UP000247078"/>
    </source>
</evidence>
<evidence type="ECO:0000256" key="2">
    <source>
        <dbReference type="ARBA" id="ARBA00023136"/>
    </source>
</evidence>
<feature type="domain" description="Beta-lactamase-related" evidence="3">
    <location>
        <begin position="16"/>
        <end position="283"/>
    </location>
</feature>
<evidence type="ECO:0000313" key="4">
    <source>
        <dbReference type="EMBL" id="PWW33726.1"/>
    </source>
</evidence>
<protein>
    <submittedName>
        <fullName evidence="4">CubicO group peptidase (Beta-lactamase class C family)</fullName>
    </submittedName>
</protein>
<dbReference type="InterPro" id="IPR001466">
    <property type="entry name" value="Beta-lactam-related"/>
</dbReference>
<dbReference type="Proteomes" id="UP000247078">
    <property type="component" value="Unassembled WGS sequence"/>
</dbReference>
<dbReference type="PANTHER" id="PTHR46825">
    <property type="entry name" value="D-ALANYL-D-ALANINE-CARBOXYPEPTIDASE/ENDOPEPTIDASE AMPH"/>
    <property type="match status" value="1"/>
</dbReference>
<dbReference type="RefSeq" id="WP_110002070.1">
    <property type="nucleotide sequence ID" value="NZ_QGTZ01000017.1"/>
</dbReference>
<organism evidence="4 5">
    <name type="scientific">Paenibacillus pabuli</name>
    <dbReference type="NCBI Taxonomy" id="1472"/>
    <lineage>
        <taxon>Bacteria</taxon>
        <taxon>Bacillati</taxon>
        <taxon>Bacillota</taxon>
        <taxon>Bacilli</taxon>
        <taxon>Bacillales</taxon>
        <taxon>Paenibacillaceae</taxon>
        <taxon>Paenibacillus</taxon>
    </lineage>
</organism>
<gene>
    <name evidence="4" type="ORF">DET56_11775</name>
</gene>
<evidence type="ECO:0000259" key="3">
    <source>
        <dbReference type="Pfam" id="PF00144"/>
    </source>
</evidence>
<dbReference type="Gene3D" id="3.40.710.10">
    <property type="entry name" value="DD-peptidase/beta-lactamase superfamily"/>
    <property type="match status" value="1"/>
</dbReference>
<dbReference type="GO" id="GO:0016020">
    <property type="term" value="C:membrane"/>
    <property type="evidence" value="ECO:0007669"/>
    <property type="project" value="UniProtKB-SubCell"/>
</dbReference>
<name>A0A855Y3S3_9BACL</name>
<reference evidence="4 5" key="1">
    <citation type="submission" date="2018-05" db="EMBL/GenBank/DDBJ databases">
        <title>Freshwater and sediment microbial communities from various areas in North America, analyzing microbe dynamics in response to fracking.</title>
        <authorList>
            <person name="Lamendella R."/>
        </authorList>
    </citation>
    <scope>NUCLEOTIDE SEQUENCE [LARGE SCALE GENOMIC DNA]</scope>
    <source>
        <strain evidence="4 5">DB-3</strain>
    </source>
</reference>
<dbReference type="EMBL" id="QGTZ01000017">
    <property type="protein sequence ID" value="PWW33726.1"/>
    <property type="molecule type" value="Genomic_DNA"/>
</dbReference>
<dbReference type="PANTHER" id="PTHR46825:SF11">
    <property type="entry name" value="PENICILLIN-BINDING PROTEIN 4"/>
    <property type="match status" value="1"/>
</dbReference>
<dbReference type="SUPFAM" id="SSF56601">
    <property type="entry name" value="beta-lactamase/transpeptidase-like"/>
    <property type="match status" value="1"/>
</dbReference>
<dbReference type="InterPro" id="IPR050491">
    <property type="entry name" value="AmpC-like"/>
</dbReference>
<keyword evidence="2" id="KW-0472">Membrane</keyword>
<comment type="subcellular location">
    <subcellularLocation>
        <location evidence="1">Membrane</location>
    </subcellularLocation>
</comment>
<dbReference type="Pfam" id="PF00144">
    <property type="entry name" value="Beta-lactamase"/>
    <property type="match status" value="1"/>
</dbReference>
<evidence type="ECO:0000256" key="1">
    <source>
        <dbReference type="ARBA" id="ARBA00004370"/>
    </source>
</evidence>
<accession>A0A855Y3S3</accession>
<comment type="caution">
    <text evidence="4">The sequence shown here is derived from an EMBL/GenBank/DDBJ whole genome shotgun (WGS) entry which is preliminary data.</text>
</comment>
<dbReference type="AlphaFoldDB" id="A0A855Y3S3"/>
<proteinExistence type="predicted"/>